<organism evidence="3 4">
    <name type="scientific">Candidatus Saccharicenans subterraneus</name>
    <dbReference type="NCBI Taxonomy" id="2508984"/>
    <lineage>
        <taxon>Bacteria</taxon>
        <taxon>Candidatus Aminicenantota</taxon>
        <taxon>Candidatus Aminicenantia</taxon>
        <taxon>Candidatus Aminicenantales</taxon>
        <taxon>Candidatus Saccharicenantaceae</taxon>
        <taxon>Candidatus Saccharicenans</taxon>
    </lineage>
</organism>
<reference evidence="3 4" key="1">
    <citation type="submission" date="2018-08" db="EMBL/GenBank/DDBJ databases">
        <title>Genome analysis of the thermophilic bacterium of the candidate phylum Aminicenantes from deep subsurface aquifer revealed its physiology and ecological role.</title>
        <authorList>
            <person name="Kadnikov V.V."/>
            <person name="Mardanov A.V."/>
            <person name="Beletsky A.V."/>
            <person name="Karnachuk O.V."/>
            <person name="Ravin N.V."/>
        </authorList>
    </citation>
    <scope>NUCLEOTIDE SEQUENCE [LARGE SCALE GENOMIC DNA]</scope>
    <source>
        <strain evidence="3">BY38</strain>
    </source>
</reference>
<proteinExistence type="predicted"/>
<protein>
    <recommendedName>
        <fullName evidence="2">Thiol:disulfide interchange protein DsbD N-terminal domain-containing protein</fullName>
    </recommendedName>
</protein>
<evidence type="ECO:0000259" key="2">
    <source>
        <dbReference type="Pfam" id="PF11412"/>
    </source>
</evidence>
<comment type="caution">
    <text evidence="3">The sequence shown here is derived from an EMBL/GenBank/DDBJ whole genome shotgun (WGS) entry which is preliminary data.</text>
</comment>
<feature type="domain" description="Thiol:disulfide interchange protein DsbD N-terminal" evidence="2">
    <location>
        <begin position="45"/>
        <end position="160"/>
    </location>
</feature>
<feature type="chain" id="PRO_5017691541" description="Thiol:disulfide interchange protein DsbD N-terminal domain-containing protein" evidence="1">
    <location>
        <begin position="25"/>
        <end position="171"/>
    </location>
</feature>
<gene>
    <name evidence="3" type="ORF">OP8BY_0724</name>
</gene>
<dbReference type="InterPro" id="IPR028250">
    <property type="entry name" value="DsbDN"/>
</dbReference>
<dbReference type="Gene3D" id="2.60.40.1250">
    <property type="entry name" value="Thiol:disulfide interchange protein DsbD, N-terminal domain"/>
    <property type="match status" value="1"/>
</dbReference>
<dbReference type="EMBL" id="QUAH01000013">
    <property type="protein sequence ID" value="RFT15093.1"/>
    <property type="molecule type" value="Genomic_DNA"/>
</dbReference>
<accession>A0A3E2BK25</accession>
<dbReference type="InterPro" id="IPR036929">
    <property type="entry name" value="DsbDN_sf"/>
</dbReference>
<feature type="signal peptide" evidence="1">
    <location>
        <begin position="1"/>
        <end position="24"/>
    </location>
</feature>
<name>A0A3E2BK25_9BACT</name>
<dbReference type="Pfam" id="PF11412">
    <property type="entry name" value="DsbD_N"/>
    <property type="match status" value="1"/>
</dbReference>
<dbReference type="AlphaFoldDB" id="A0A3E2BK25"/>
<keyword evidence="1" id="KW-0732">Signal</keyword>
<dbReference type="Proteomes" id="UP000257323">
    <property type="component" value="Unassembled WGS sequence"/>
</dbReference>
<sequence>MKKKIEPLAILILALALGLPRASASTIQTTASQKENPIVTVKTSPPSQAVAPGDTFELTLELTVTPGFHINSQKPEDELLVPTSVELKKDPALELKEVIFPEARKKKFKFSDKPLSVYEGQVKVKLKIELAEGICGSSLEIEGKVRYQACDQEACLRPSSVPFKATIKLAS</sequence>
<evidence type="ECO:0000313" key="4">
    <source>
        <dbReference type="Proteomes" id="UP000257323"/>
    </source>
</evidence>
<evidence type="ECO:0000313" key="3">
    <source>
        <dbReference type="EMBL" id="RFT15093.1"/>
    </source>
</evidence>
<evidence type="ECO:0000256" key="1">
    <source>
        <dbReference type="SAM" id="SignalP"/>
    </source>
</evidence>